<dbReference type="Proteomes" id="UP000190061">
    <property type="component" value="Unassembled WGS sequence"/>
</dbReference>
<accession>A0A1T4QZF3</accession>
<evidence type="ECO:0000313" key="1">
    <source>
        <dbReference type="EMBL" id="SKA08718.1"/>
    </source>
</evidence>
<dbReference type="EMBL" id="FUXP01000006">
    <property type="protein sequence ID" value="SKA08718.1"/>
    <property type="molecule type" value="Genomic_DNA"/>
</dbReference>
<dbReference type="Gene3D" id="1.25.40.10">
    <property type="entry name" value="Tetratricopeptide repeat domain"/>
    <property type="match status" value="2"/>
</dbReference>
<dbReference type="RefSeq" id="WP_143814240.1">
    <property type="nucleotide sequence ID" value="NZ_FUXP01000006.1"/>
</dbReference>
<gene>
    <name evidence="1" type="ORF">SAMN02745674_01860</name>
</gene>
<protein>
    <recommendedName>
        <fullName evidence="3">Tetratricopeptide repeat-containing protein</fullName>
    </recommendedName>
</protein>
<dbReference type="STRING" id="1122188.SAMN02745674_01860"/>
<dbReference type="OrthoDB" id="5935824at2"/>
<name>A0A1T4QZF3_9GAMM</name>
<dbReference type="AlphaFoldDB" id="A0A1T4QZF3"/>
<sequence length="487" mass="52317">MPVALPRWRVALAIALGAGGLVGLLLAREPLSHWLWPDTRLERLQSEAEQALRRGELTREDGRGARELYAAALALDPDRAGAREGLASVGRAALEQARVALANGRDDDARKALALARELAVPRADVQALERELRRGRPDSARLEALLAGAHRARIEGRLDGAPDAALPLYLRVLEAYPNHTPALEGREDTLSDLLQSASGHLEAGRLAEAEALVRRVREVDGGHVDLPRLLAVLADATEDRLGRADADLSEGQLSRALEGYQVVERVDPLDLHAARGRIEVANAYAARSERYATDMRFVPARADLLEAQAIAPDAPAVVAARRHLAGARLAQATGQPRGALRLEGIMEAATAAEARGNIFAPPGASAYDHWRQARALAPDASPVRTFAARLLPQARQCFEDALRDNRLASAGECLDAYGQLEVDPNTVRAARRRLAQRWIAVGDERLGAGELAVARRALDTARALDPAAPGLDAFGERVGTASRAVR</sequence>
<evidence type="ECO:0000313" key="2">
    <source>
        <dbReference type="Proteomes" id="UP000190061"/>
    </source>
</evidence>
<evidence type="ECO:0008006" key="3">
    <source>
        <dbReference type="Google" id="ProtNLM"/>
    </source>
</evidence>
<dbReference type="InterPro" id="IPR011990">
    <property type="entry name" value="TPR-like_helical_dom_sf"/>
</dbReference>
<keyword evidence="2" id="KW-1185">Reference proteome</keyword>
<organism evidence="1 2">
    <name type="scientific">Lysobacter spongiicola DSM 21749</name>
    <dbReference type="NCBI Taxonomy" id="1122188"/>
    <lineage>
        <taxon>Bacteria</taxon>
        <taxon>Pseudomonadati</taxon>
        <taxon>Pseudomonadota</taxon>
        <taxon>Gammaproteobacteria</taxon>
        <taxon>Lysobacterales</taxon>
        <taxon>Lysobacteraceae</taxon>
        <taxon>Novilysobacter</taxon>
    </lineage>
</organism>
<reference evidence="1 2" key="1">
    <citation type="submission" date="2017-02" db="EMBL/GenBank/DDBJ databases">
        <authorList>
            <person name="Peterson S.W."/>
        </authorList>
    </citation>
    <scope>NUCLEOTIDE SEQUENCE [LARGE SCALE GENOMIC DNA]</scope>
    <source>
        <strain evidence="1 2">DSM 21749</strain>
    </source>
</reference>
<proteinExistence type="predicted"/>